<evidence type="ECO:0000256" key="2">
    <source>
        <dbReference type="SAM" id="Phobius"/>
    </source>
</evidence>
<protein>
    <recommendedName>
        <fullName evidence="1">endopeptidase La</fullName>
        <ecNumber evidence="1">3.4.21.53</ecNumber>
    </recommendedName>
</protein>
<dbReference type="SUPFAM" id="SSF50156">
    <property type="entry name" value="PDZ domain-like"/>
    <property type="match status" value="1"/>
</dbReference>
<feature type="transmembrane region" description="Helical" evidence="2">
    <location>
        <begin position="12"/>
        <end position="38"/>
    </location>
</feature>
<evidence type="ECO:0000256" key="1">
    <source>
        <dbReference type="PROSITE-ProRule" id="PRU01122"/>
    </source>
</evidence>
<evidence type="ECO:0000313" key="4">
    <source>
        <dbReference type="EMBL" id="GGE16667.1"/>
    </source>
</evidence>
<keyword evidence="1" id="KW-0378">Hydrolase</keyword>
<dbReference type="GO" id="GO:0006508">
    <property type="term" value="P:proteolysis"/>
    <property type="evidence" value="ECO:0007669"/>
    <property type="project" value="UniProtKB-KW"/>
</dbReference>
<dbReference type="InterPro" id="IPR014721">
    <property type="entry name" value="Ribsml_uS5_D2-typ_fold_subgr"/>
</dbReference>
<dbReference type="GO" id="GO:0005524">
    <property type="term" value="F:ATP binding"/>
    <property type="evidence" value="ECO:0007669"/>
    <property type="project" value="InterPro"/>
</dbReference>
<organism evidence="4 5">
    <name type="scientific">Marinithermofilum abyssi</name>
    <dbReference type="NCBI Taxonomy" id="1571185"/>
    <lineage>
        <taxon>Bacteria</taxon>
        <taxon>Bacillati</taxon>
        <taxon>Bacillota</taxon>
        <taxon>Bacilli</taxon>
        <taxon>Bacillales</taxon>
        <taxon>Thermoactinomycetaceae</taxon>
        <taxon>Marinithermofilum</taxon>
    </lineage>
</organism>
<dbReference type="EMBL" id="BMHQ01000005">
    <property type="protein sequence ID" value="GGE16667.1"/>
    <property type="molecule type" value="Genomic_DNA"/>
</dbReference>
<keyword evidence="1" id="KW-0720">Serine protease</keyword>
<name>A0A8J2VFB2_9BACL</name>
<dbReference type="Proteomes" id="UP000625210">
    <property type="component" value="Unassembled WGS sequence"/>
</dbReference>
<gene>
    <name evidence="4" type="primary">ylbL</name>
    <name evidence="4" type="ORF">GCM10011571_17920</name>
</gene>
<keyword evidence="2" id="KW-1133">Transmembrane helix</keyword>
<dbReference type="Pfam" id="PF05362">
    <property type="entry name" value="Lon_C"/>
    <property type="match status" value="1"/>
</dbReference>
<comment type="catalytic activity">
    <reaction evidence="1">
        <text>Hydrolysis of proteins in presence of ATP.</text>
        <dbReference type="EC" id="3.4.21.53"/>
    </reaction>
</comment>
<feature type="active site" evidence="1">
    <location>
        <position position="291"/>
    </location>
</feature>
<dbReference type="PROSITE" id="PS51786">
    <property type="entry name" value="LON_PROTEOLYTIC"/>
    <property type="match status" value="1"/>
</dbReference>
<feature type="active site" evidence="1">
    <location>
        <position position="246"/>
    </location>
</feature>
<feature type="domain" description="Lon proteolytic" evidence="3">
    <location>
        <begin position="242"/>
        <end position="348"/>
    </location>
</feature>
<dbReference type="EC" id="3.4.21.53" evidence="1"/>
<dbReference type="GO" id="GO:0004252">
    <property type="term" value="F:serine-type endopeptidase activity"/>
    <property type="evidence" value="ECO:0007669"/>
    <property type="project" value="UniProtKB-UniRule"/>
</dbReference>
<dbReference type="AlphaFoldDB" id="A0A8J2VFB2"/>
<dbReference type="InterPro" id="IPR020568">
    <property type="entry name" value="Ribosomal_Su5_D2-typ_SF"/>
</dbReference>
<comment type="caution">
    <text evidence="4">The sequence shown here is derived from an EMBL/GenBank/DDBJ whole genome shotgun (WGS) entry which is preliminary data.</text>
</comment>
<dbReference type="InterPro" id="IPR036034">
    <property type="entry name" value="PDZ_sf"/>
</dbReference>
<dbReference type="GO" id="GO:0004176">
    <property type="term" value="F:ATP-dependent peptidase activity"/>
    <property type="evidence" value="ECO:0007669"/>
    <property type="project" value="UniProtKB-UniRule"/>
</dbReference>
<keyword evidence="1" id="KW-0645">Protease</keyword>
<keyword evidence="2" id="KW-0472">Membrane</keyword>
<evidence type="ECO:0000313" key="5">
    <source>
        <dbReference type="Proteomes" id="UP000625210"/>
    </source>
</evidence>
<dbReference type="InterPro" id="IPR008269">
    <property type="entry name" value="Lon_proteolytic"/>
</dbReference>
<sequence>MMNKSNPSRSWRPWLIAGIVTVLLAGILFFIPVPYYVFQPGSALEVGPMVHVEKLSYREKGSFLLTTVAVREGNIYGYLAGQWNPEIELVPKKEVLGEGENSREYYERQEKVMKQSEENAVIAAFRTAGRPVKVKTVGVEVFRTLEKMPAQGVLQKGDLIQRIDGQQVETAEELVKKLWDRKPGDQVRVTFLRKGKVKTRTLRLAVLNGEERGIKRAGIGVVPVTKRKVETDPRVQVDAERIGGPSAGLMFTLEIMNQLLSKDLTHGHRIAGTGTITPDGEVGQIGGVQHKIVAADKAGAEVFFVPADTHPFDQNEKLAKATVKRIGSNMKVVPVHDVKEAVRFLDSLSRVKKAA</sequence>
<keyword evidence="2" id="KW-0812">Transmembrane</keyword>
<proteinExistence type="inferred from homology"/>
<dbReference type="InterPro" id="IPR027065">
    <property type="entry name" value="Lon_Prtase"/>
</dbReference>
<dbReference type="RefSeq" id="WP_188647533.1">
    <property type="nucleotide sequence ID" value="NZ_BMHQ01000005.1"/>
</dbReference>
<keyword evidence="5" id="KW-1185">Reference proteome</keyword>
<accession>A0A8J2VFB2</accession>
<dbReference type="Pfam" id="PF13180">
    <property type="entry name" value="PDZ_2"/>
    <property type="match status" value="1"/>
</dbReference>
<evidence type="ECO:0000259" key="3">
    <source>
        <dbReference type="PROSITE" id="PS51786"/>
    </source>
</evidence>
<dbReference type="SUPFAM" id="SSF54211">
    <property type="entry name" value="Ribosomal protein S5 domain 2-like"/>
    <property type="match status" value="1"/>
</dbReference>
<dbReference type="InterPro" id="IPR001478">
    <property type="entry name" value="PDZ"/>
</dbReference>
<dbReference type="GO" id="GO:0030163">
    <property type="term" value="P:protein catabolic process"/>
    <property type="evidence" value="ECO:0007669"/>
    <property type="project" value="InterPro"/>
</dbReference>
<reference evidence="4" key="2">
    <citation type="submission" date="2020-09" db="EMBL/GenBank/DDBJ databases">
        <authorList>
            <person name="Sun Q."/>
            <person name="Zhou Y."/>
        </authorList>
    </citation>
    <scope>NUCLEOTIDE SEQUENCE</scope>
    <source>
        <strain evidence="4">CGMCC 1.15179</strain>
    </source>
</reference>
<dbReference type="Gene3D" id="3.30.230.10">
    <property type="match status" value="1"/>
</dbReference>
<comment type="similarity">
    <text evidence="1">Belongs to the peptidase S16 family.</text>
</comment>
<dbReference type="PANTHER" id="PTHR10046">
    <property type="entry name" value="ATP DEPENDENT LON PROTEASE FAMILY MEMBER"/>
    <property type="match status" value="1"/>
</dbReference>
<dbReference type="NCBIfam" id="NF041438">
    <property type="entry name" value="SepM_fam_S16"/>
    <property type="match status" value="1"/>
</dbReference>
<reference evidence="4" key="1">
    <citation type="journal article" date="2014" name="Int. J. Syst. Evol. Microbiol.">
        <title>Complete genome sequence of Corynebacterium casei LMG S-19264T (=DSM 44701T), isolated from a smear-ripened cheese.</title>
        <authorList>
            <consortium name="US DOE Joint Genome Institute (JGI-PGF)"/>
            <person name="Walter F."/>
            <person name="Albersmeier A."/>
            <person name="Kalinowski J."/>
            <person name="Ruckert C."/>
        </authorList>
    </citation>
    <scope>NUCLEOTIDE SEQUENCE</scope>
    <source>
        <strain evidence="4">CGMCC 1.15179</strain>
    </source>
</reference>